<dbReference type="Pfam" id="PF01443">
    <property type="entry name" value="Viral_helicase1"/>
    <property type="match status" value="1"/>
</dbReference>
<reference evidence="14 15" key="1">
    <citation type="journal article" date="2018" name="Virus Genes">
        <title>Molecular characterization and detection of a new closterovirus identified from blackcurrant by high-throughput sequencing.</title>
        <authorList>
            <person name="Zheng L."/>
            <person name="Wu L."/>
            <person name="Postman J."/>
            <person name="Liu H."/>
            <person name="Li R."/>
        </authorList>
    </citation>
    <scope>NUCLEOTIDE SEQUENCE [LARGE SCALE GENOMIC DNA]</scope>
    <source>
        <strain evidence="14">BC</strain>
    </source>
</reference>
<feature type="region of interest" description="Disordered" evidence="10">
    <location>
        <begin position="87"/>
        <end position="110"/>
    </location>
</feature>
<evidence type="ECO:0000256" key="3">
    <source>
        <dbReference type="ARBA" id="ARBA00022695"/>
    </source>
</evidence>
<accession>A0A385L375</accession>
<dbReference type="Pfam" id="PF05533">
    <property type="entry name" value="Peptidase_C42"/>
    <property type="match status" value="2"/>
</dbReference>
<dbReference type="GO" id="GO:0075523">
    <property type="term" value="P:viral translational frameshifting"/>
    <property type="evidence" value="ECO:0007669"/>
    <property type="project" value="UniProtKB-KW"/>
</dbReference>
<dbReference type="InterPro" id="IPR007094">
    <property type="entry name" value="RNA-dir_pol_PSvirus"/>
</dbReference>
<evidence type="ECO:0000256" key="5">
    <source>
        <dbReference type="ARBA" id="ARBA00022758"/>
    </source>
</evidence>
<dbReference type="EMBL" id="MH267701">
    <property type="protein sequence ID" value="AYA22224.1"/>
    <property type="molecule type" value="Genomic_RNA"/>
</dbReference>
<evidence type="ECO:0000259" key="12">
    <source>
        <dbReference type="PROSITE" id="PS51657"/>
    </source>
</evidence>
<organism evidence="14 15">
    <name type="scientific">Blackcurrant closterovirus 1</name>
    <dbReference type="NCBI Taxonomy" id="2734344"/>
    <lineage>
        <taxon>Viruses</taxon>
        <taxon>Riboviria</taxon>
        <taxon>Orthornavirae</taxon>
        <taxon>Kitrinoviricota</taxon>
        <taxon>Alsuviricetes</taxon>
        <taxon>Martellivirales</taxon>
        <taxon>Closteroviridae</taxon>
        <taxon>Closterovirus</taxon>
        <taxon>Closterovirus uniribi</taxon>
    </lineage>
</organism>
<feature type="domain" description="Alphavirus-like MT" evidence="13">
    <location>
        <begin position="802"/>
        <end position="991"/>
    </location>
</feature>
<dbReference type="GO" id="GO:0003968">
    <property type="term" value="F:RNA-directed RNA polymerase activity"/>
    <property type="evidence" value="ECO:0007669"/>
    <property type="project" value="UniProtKB-KW"/>
</dbReference>
<keyword evidence="3" id="KW-0548">Nucleotidyltransferase</keyword>
<evidence type="ECO:0000313" key="14">
    <source>
        <dbReference type="EMBL" id="AYA22224.1"/>
    </source>
</evidence>
<keyword evidence="15" id="KW-1185">Reference proteome</keyword>
<keyword evidence="2" id="KW-0808">Transferase</keyword>
<keyword evidence="5" id="KW-0688">Ribosomal frameshifting</keyword>
<dbReference type="GeneID" id="41702749"/>
<evidence type="ECO:0000256" key="1">
    <source>
        <dbReference type="ARBA" id="ARBA00022484"/>
    </source>
</evidence>
<dbReference type="GO" id="GO:0003724">
    <property type="term" value="F:RNA helicase activity"/>
    <property type="evidence" value="ECO:0007669"/>
    <property type="project" value="UniProtKB-EC"/>
</dbReference>
<evidence type="ECO:0000256" key="6">
    <source>
        <dbReference type="ARBA" id="ARBA00022801"/>
    </source>
</evidence>
<dbReference type="GO" id="GO:0003723">
    <property type="term" value="F:RNA binding"/>
    <property type="evidence" value="ECO:0007669"/>
    <property type="project" value="InterPro"/>
</dbReference>
<keyword evidence="8" id="KW-0693">Viral RNA replication</keyword>
<dbReference type="GO" id="GO:0008174">
    <property type="term" value="F:mRNA methyltransferase activity"/>
    <property type="evidence" value="ECO:0007669"/>
    <property type="project" value="UniProtKB-UniRule"/>
</dbReference>
<dbReference type="RefSeq" id="YP_009553641.1">
    <property type="nucleotide sequence ID" value="NC_040834.1"/>
</dbReference>
<dbReference type="GO" id="GO:0006396">
    <property type="term" value="P:RNA processing"/>
    <property type="evidence" value="ECO:0007669"/>
    <property type="project" value="InterPro"/>
</dbReference>
<dbReference type="InterPro" id="IPR008749">
    <property type="entry name" value="Peptidase_C42"/>
</dbReference>
<sequence>MSLLTPFLVAFPSDAELELLEAERLRTAALLAKPPSNTDPLSAACDSILNQREAAKLAVQEAAFFAPHVNSARNSSVNLLRRPALDSQHRESHCNRRRHSGVSHSSSAPLRTLSPAPCVAPSTTLVQSPHSVVRQRTHRRHNLRLLPSLSSPFRFTASASDDTTFANMYLNSVKSLCLVNSKRNEMKLITRNRIIDFVGRFKYVPTRFFDPKGLIVRSSSHKQLFLSLHKKRGSKKFSGGSSPDPPRVHTASPVTTPKPLKRVSALKSHKSHFKRQTAAWHDAATSTERTTLFKSKSSSKVSSVKETLLQDLSGVAAFPFLQNSRSRKFPEGTTLLSKVTDYLMTFYAGHHSFYDHFRSGEDSIRLSAVGDFARLYCTIGGARKIFSLHAPRYAKFLTAFNETGDFSSFTLKQKPAEGFCYIEHLFDVNLHTGRAFPFKSAFSLGAYPKMSQIVDFLSEKISDDLCRSATRGSFNGRVFHCHRGGDYFYLAPDVRVGGSSETSPFNSTTTYFANNISYNLSGEDFPKLPRPRQKRCFRCKSVDFEDSTSLLRYVRKYLQNYVVGGGVFYDKFRNVCGTTVTIYVREQKAVAYLQLNNGVSCATSYEASEYVIHFGEVVLKVTNLKNYARAPKTQYGHCYLHYIFECCVGWGIQFDASKAIKALHTLPTLKCLQLYIKSLGLQEPKFLRGYFKSKTLFHCDIDSPTIVSVNAFKGCEVIGGITETTPSLLQDQELLQAVSTAISRSGAGRDSLLVKSVETEAIRVNEAARNERNKRPEQVIPYQLSEEKQACLVNAFPEFNLKFTHSTHSNHSIAASCRLLENALHNKKAGREYVDIGGCPKYHMMAGHSGVHICRPVCDLKDAQRKVLREHSILTTESLPHRLYDKVAVAGCGVTACSKMMADCDVQTGCMVATQVYDLSLDDMAKAMKSRGAHVFFFSLITPGEFLTDRDAFRLNTLEVDVIISRGDDRVTYLFGHTTYSHSLSKLMRFMQTSHFSEGKDLFSLEMYEVRCGVNFYQLTRSERCPNYVGTHLLRFPFADPGVTKVKIPRFDRQSRCCLPGADFLYLDSDFVEKIYLFTVNACQNVNSKTFDYVWNHIKNSKARLVISGKIVRRDVHLDISELESFAAVMLAAGVRSRLTAECFSKKIALAVNEMSVLAMVKYAVTEKLRHMKFRFRSRFTDLIKRVCKDAFDIDFLEASDLITSIGTHAEYVLEVRLKGEGSIPEDEESTFISRQASRLVQNSLQRDVITEAADEVIDSRIAAAEAANGFANARNPGGKGKDMGGLKGSGVGTSVLEWLISGLSSLVITTPAAIRDCLRNIAKEMSALQLAPKLRKLVSIVLNTFIFDDTISISVELLGKCFSKMLSAWYCYLRGGQSYRTTLAKFTTSVIIDCALSVCQGEKPQTLLDSQMKSLMTDYISKALVFGTSPISSDGVLTLSGVLVTLFRKVVSRCLNEEKSCYAGYYNHNAIDSPLISYLRRECRRLGVNLSGYFKQLVKDTIHEMVPSVNVKERSKECCINIAKNIAEGASWVTSFVRTSVKLDTEDFSDAHDNFSDAASESGEKPGLGGGSKASSIISGGVLFLGLKCFALFRDFPDMVAHLRELSSNAKAFHRFDISGVIDSFLAVCSTWRSKKYANTILNIGASLYYIIKFVLRIAVWYSSNILVWLTNQMDSYCKALVDCGLLPKALREVLKGIRNVCRSMSYITRLVVGNSDASCGIITSKLTGAKSPIVLIKQSKVISLGLKACFLKTNPRVGTYVDIRPNERCDGGVYYEFHSDLSDDDVSDSDNIMAVTQSFESDHQEILNTLAVADPNTLHAKEFSRSIGLRGGVGCQSLISEVIHYLLARGGSFIKKCLLISIISELCGSSLAVVGIPSVAVLLKTASKVDAFLRLMRLFRNEDAIINTCDHLIIFNNKFGFRCIELPLLRVRDNAGKISNNFLVKHTVKLCSSIVDLSDNIVGGVFRIFHFVHNEYQQISRVAAPRGSMKNGGEPSLSEDFDFSDEEEFSTRPGLNGAGMGNSVISWFVKAVGKVAFSKVPLRVIMHLAKIWVFKRSLECAFHDSLFISFAGCLISWLSRDQIYTKLLILSEIPTKERAFDCIKSFFDRFGTGIAIPDQLVIVMMKSLDVVYGSGLADFIRVSAQKVLAKFNRVAGECNAEGVSFTAVPVSEATGGFDVIDLNEILNDIESQRSKITRSAHKSQIEVQKSSVDKGKEQHVESYSSDSDEEIDAVPTHEVAESSSNAPHQTEKADLVQTAERLLPEIVGNDAKVGRNDNAVVRRKQKVNDGSYQCAYLKSLNLSVGTPSPYTMATGKGCTLSNSVREFYYLQEVSLFEVYVKCMKYFQEANTLNFDRKLLTCNEDNKLVLYDGTSRKMQLKNRVLFKSWEKVYKEHGYSYCYCSDGLIPFTDANARGRKVILHDDIAFLPQNLFLRSFSGGSFHFKNSGAKVRLYEAPPGGGKTHTLIDIFIKSFRMVDTLILTANKNSQIEISDKVERMVKQCDLRDGGGCLSSAPFVSTIDAFLMHTPDRRCELLLVDECFMVHAGEVIAAIDLTRCKAVLLFGDSRQIHYIHRGELESCRFSDLNDYIDDSTRVFGNKSFRCPWDVCEWLSKQYNNKIAAVKHETVGASSCSIKLIECEEDVEVDGDFKYLTYTQEEKHRMQHYMDKRGFKTIVNTVHEVQGETYKSVSLTRLKFQEDAPFSSMNHIVVALSRHTNSLVYNVLSARCTDRTCVELERMKNICEEFRKNPYTNTSHTYSISGITSAADNFKSKPCSAPIEIINYWLDDVLPGCGFGDNGDPSDEMRSSPFECGVDDVVVTDAAPPESVSTQQRVYYVRSQAIPKRKPSLQENLYSYESRNYNFIDSDKFSDPTLFGFCMAENFFNRCCQFERIVELKNDVIALSDKGFQTWFEKRDASQLKGLYKDMETPYDIESEIRRFKLMVKADAKVKLDASSLVKHPPAQNIMFHRKVVNAVYSQCFDEFKNRLIYVLKDNIKLYTEMPLETFGDLVGSMLGFSCDYEVGEVDFSKFDKSQDKFIKAFERRIYESFGFDAELLDVWMEGEYEGRARTLDGQLSFTVENQRRSGASNTWVGNSLVTLGILSLYYDIEKFDALFVSGDDSLIFSKKPIKNFSETICLETGFETKFMNPSVPYFCSKFLVFTGNRVVFLPDPYKLLVKLGAPLQEVSIDYLMALFESFKDLTSGFDDQIVIDILTELVHFKHNFSSEYTNMAICSIHCLRANFKTFRRLYPEVRGWIVVPMVSKFLQRSLPEFVVRRYPGIKGLCIEFESDLNSDEPHPYRNPESVF</sequence>
<evidence type="ECO:0000256" key="8">
    <source>
        <dbReference type="ARBA" id="ARBA00022953"/>
    </source>
</evidence>
<keyword evidence="7" id="KW-0067">ATP-binding</keyword>
<dbReference type="CDD" id="cd23253">
    <property type="entry name" value="Closteroviridae_RdRp"/>
    <property type="match status" value="1"/>
</dbReference>
<proteinExistence type="predicted"/>
<dbReference type="PROSITE" id="PS50507">
    <property type="entry name" value="RDRP_SSRNA_POS"/>
    <property type="match status" value="1"/>
</dbReference>
<dbReference type="Pfam" id="PF01660">
    <property type="entry name" value="Vmethyltransf"/>
    <property type="match status" value="1"/>
</dbReference>
<dbReference type="PROSITE" id="PS51657">
    <property type="entry name" value="PSRV_HELICASE"/>
    <property type="match status" value="1"/>
</dbReference>
<dbReference type="InterPro" id="IPR047308">
    <property type="entry name" value="Closteroviridae_RdRp"/>
</dbReference>
<comment type="catalytic activity">
    <reaction evidence="9">
        <text>ATP + H2O = ADP + phosphate + H(+)</text>
        <dbReference type="Rhea" id="RHEA:13065"/>
        <dbReference type="ChEBI" id="CHEBI:15377"/>
        <dbReference type="ChEBI" id="CHEBI:15378"/>
        <dbReference type="ChEBI" id="CHEBI:30616"/>
        <dbReference type="ChEBI" id="CHEBI:43474"/>
        <dbReference type="ChEBI" id="CHEBI:456216"/>
        <dbReference type="EC" id="3.6.4.13"/>
    </reaction>
</comment>
<dbReference type="GO" id="GO:0006351">
    <property type="term" value="P:DNA-templated transcription"/>
    <property type="evidence" value="ECO:0007669"/>
    <property type="project" value="InterPro"/>
</dbReference>
<dbReference type="InterPro" id="IPR027417">
    <property type="entry name" value="P-loop_NTPase"/>
</dbReference>
<dbReference type="GO" id="GO:0016787">
    <property type="term" value="F:hydrolase activity"/>
    <property type="evidence" value="ECO:0007669"/>
    <property type="project" value="UniProtKB-KW"/>
</dbReference>
<name>A0A385L375_9CLOS</name>
<evidence type="ECO:0000256" key="2">
    <source>
        <dbReference type="ARBA" id="ARBA00022679"/>
    </source>
</evidence>
<feature type="region of interest" description="Disordered" evidence="10">
    <location>
        <begin position="231"/>
        <end position="257"/>
    </location>
</feature>
<keyword evidence="6" id="KW-0378">Hydrolase</keyword>
<protein>
    <submittedName>
        <fullName evidence="14">Polyprotein 1a/1b</fullName>
    </submittedName>
</protein>
<evidence type="ECO:0000256" key="7">
    <source>
        <dbReference type="ARBA" id="ARBA00022840"/>
    </source>
</evidence>
<dbReference type="KEGG" id="vg:41702749"/>
<feature type="domain" description="RdRp catalytic" evidence="11">
    <location>
        <begin position="3024"/>
        <end position="3137"/>
    </location>
</feature>
<evidence type="ECO:0000259" key="11">
    <source>
        <dbReference type="PROSITE" id="PS50507"/>
    </source>
</evidence>
<dbReference type="PROSITE" id="PS51743">
    <property type="entry name" value="ALPHAVIRUS_MT"/>
    <property type="match status" value="1"/>
</dbReference>
<evidence type="ECO:0000256" key="10">
    <source>
        <dbReference type="SAM" id="MobiDB-lite"/>
    </source>
</evidence>
<dbReference type="GO" id="GO:0039694">
    <property type="term" value="P:viral RNA genome replication"/>
    <property type="evidence" value="ECO:0007669"/>
    <property type="project" value="InterPro"/>
</dbReference>
<dbReference type="InterPro" id="IPR043502">
    <property type="entry name" value="DNA/RNA_pol_sf"/>
</dbReference>
<keyword evidence="1" id="KW-0696">RNA-directed RNA polymerase</keyword>
<evidence type="ECO:0000259" key="13">
    <source>
        <dbReference type="PROSITE" id="PS51743"/>
    </source>
</evidence>
<feature type="compositionally biased region" description="Basic and acidic residues" evidence="10">
    <location>
        <begin position="2213"/>
        <end position="2222"/>
    </location>
</feature>
<dbReference type="SUPFAM" id="SSF52540">
    <property type="entry name" value="P-loop containing nucleoside triphosphate hydrolases"/>
    <property type="match status" value="1"/>
</dbReference>
<feature type="domain" description="(+)RNA virus helicase C-terminal" evidence="12">
    <location>
        <begin position="2425"/>
        <end position="2766"/>
    </location>
</feature>
<evidence type="ECO:0000256" key="4">
    <source>
        <dbReference type="ARBA" id="ARBA00022741"/>
    </source>
</evidence>
<evidence type="ECO:0000256" key="9">
    <source>
        <dbReference type="ARBA" id="ARBA00047984"/>
    </source>
</evidence>
<dbReference type="Proteomes" id="UP000289889">
    <property type="component" value="Segment"/>
</dbReference>
<keyword evidence="4" id="KW-0547">Nucleotide-binding</keyword>
<dbReference type="InterPro" id="IPR027351">
    <property type="entry name" value="(+)RNA_virus_helicase_core_dom"/>
</dbReference>
<evidence type="ECO:0000313" key="15">
    <source>
        <dbReference type="Proteomes" id="UP000289889"/>
    </source>
</evidence>
<dbReference type="Pfam" id="PF00978">
    <property type="entry name" value="RdRP_2"/>
    <property type="match status" value="1"/>
</dbReference>
<dbReference type="InterPro" id="IPR002588">
    <property type="entry name" value="Alphavirus-like_MT_dom"/>
</dbReference>
<dbReference type="SUPFAM" id="SSF56672">
    <property type="entry name" value="DNA/RNA polymerases"/>
    <property type="match status" value="1"/>
</dbReference>
<dbReference type="GO" id="GO:0005524">
    <property type="term" value="F:ATP binding"/>
    <property type="evidence" value="ECO:0007669"/>
    <property type="project" value="UniProtKB-KW"/>
</dbReference>
<feature type="region of interest" description="Disordered" evidence="10">
    <location>
        <begin position="2199"/>
        <end position="2253"/>
    </location>
</feature>
<dbReference type="Gene3D" id="3.40.50.300">
    <property type="entry name" value="P-loop containing nucleotide triphosphate hydrolases"/>
    <property type="match status" value="2"/>
</dbReference>
<dbReference type="GO" id="GO:0016556">
    <property type="term" value="P:mRNA modification"/>
    <property type="evidence" value="ECO:0007669"/>
    <property type="project" value="InterPro"/>
</dbReference>
<dbReference type="InterPro" id="IPR001788">
    <property type="entry name" value="RNA-dep_RNA_pol_alsuvir"/>
</dbReference>